<name>A0A5C6X3U3_9DELT</name>
<dbReference type="NCBIfam" id="NF004044">
    <property type="entry name" value="PRK05561.1"/>
    <property type="match status" value="1"/>
</dbReference>
<comment type="caution">
    <text evidence="10">The sequence shown here is derived from an EMBL/GenBank/DDBJ whole genome shotgun (WGS) entry which is preliminary data.</text>
</comment>
<dbReference type="InterPro" id="IPR002205">
    <property type="entry name" value="Topo_IIA_dom_A"/>
</dbReference>
<reference evidence="10 11" key="1">
    <citation type="submission" date="2019-08" db="EMBL/GenBank/DDBJ databases">
        <title>Bradymonadales sp. TMQ4.</title>
        <authorList>
            <person name="Liang Q."/>
        </authorList>
    </citation>
    <scope>NUCLEOTIDE SEQUENCE [LARGE SCALE GENOMIC DNA]</scope>
    <source>
        <strain evidence="10 11">TMQ4</strain>
    </source>
</reference>
<feature type="domain" description="Topo IIA-type catalytic" evidence="9">
    <location>
        <begin position="31"/>
        <end position="502"/>
    </location>
</feature>
<dbReference type="RefSeq" id="WP_146982066.1">
    <property type="nucleotide sequence ID" value="NZ_VOSM01000007.1"/>
</dbReference>
<dbReference type="GO" id="GO:0003677">
    <property type="term" value="F:DNA binding"/>
    <property type="evidence" value="ECO:0007669"/>
    <property type="project" value="UniProtKB-UniRule"/>
</dbReference>
<evidence type="ECO:0000256" key="2">
    <source>
        <dbReference type="ARBA" id="ARBA00008263"/>
    </source>
</evidence>
<evidence type="ECO:0000256" key="7">
    <source>
        <dbReference type="PROSITE-ProRule" id="PRU01384"/>
    </source>
</evidence>
<evidence type="ECO:0000256" key="6">
    <source>
        <dbReference type="ARBA" id="ARBA00023235"/>
    </source>
</evidence>
<evidence type="ECO:0000256" key="4">
    <source>
        <dbReference type="ARBA" id="ARBA00023029"/>
    </source>
</evidence>
<dbReference type="Gene3D" id="2.120.10.90">
    <property type="entry name" value="DNA gyrase/topoisomerase IV, subunit A, C-terminal"/>
    <property type="match status" value="1"/>
</dbReference>
<dbReference type="FunFam" id="3.90.199.10:FF:000001">
    <property type="entry name" value="DNA gyrase subunit A"/>
    <property type="match status" value="1"/>
</dbReference>
<keyword evidence="6 7" id="KW-0413">Isomerase</keyword>
<evidence type="ECO:0000256" key="1">
    <source>
        <dbReference type="ARBA" id="ARBA00000185"/>
    </source>
</evidence>
<feature type="active site" description="O-(5'-phospho-DNA)-tyrosine intermediate" evidence="7">
    <location>
        <position position="120"/>
    </location>
</feature>
<dbReference type="EC" id="5.6.2.2" evidence="3"/>
<keyword evidence="8" id="KW-0175">Coiled coil</keyword>
<accession>A0A5C6X3U3</accession>
<dbReference type="SUPFAM" id="SSF101904">
    <property type="entry name" value="GyrA/ParC C-terminal domain-like"/>
    <property type="match status" value="1"/>
</dbReference>
<evidence type="ECO:0000259" key="9">
    <source>
        <dbReference type="PROSITE" id="PS52040"/>
    </source>
</evidence>
<evidence type="ECO:0000313" key="11">
    <source>
        <dbReference type="Proteomes" id="UP000321412"/>
    </source>
</evidence>
<dbReference type="SMART" id="SM00434">
    <property type="entry name" value="TOP4c"/>
    <property type="match status" value="1"/>
</dbReference>
<dbReference type="GO" id="GO:0006265">
    <property type="term" value="P:DNA topological change"/>
    <property type="evidence" value="ECO:0007669"/>
    <property type="project" value="UniProtKB-UniRule"/>
</dbReference>
<dbReference type="GO" id="GO:0005524">
    <property type="term" value="F:ATP binding"/>
    <property type="evidence" value="ECO:0007669"/>
    <property type="project" value="InterPro"/>
</dbReference>
<dbReference type="GO" id="GO:0003918">
    <property type="term" value="F:DNA topoisomerase type II (double strand cut, ATP-hydrolyzing) activity"/>
    <property type="evidence" value="ECO:0007669"/>
    <property type="project" value="UniProtKB-EC"/>
</dbReference>
<dbReference type="GO" id="GO:0005737">
    <property type="term" value="C:cytoplasm"/>
    <property type="evidence" value="ECO:0007669"/>
    <property type="project" value="TreeGrafter"/>
</dbReference>
<dbReference type="Pfam" id="PF00521">
    <property type="entry name" value="DNA_topoisoIV"/>
    <property type="match status" value="1"/>
</dbReference>
<proteinExistence type="inferred from homology"/>
<evidence type="ECO:0000256" key="3">
    <source>
        <dbReference type="ARBA" id="ARBA00012895"/>
    </source>
</evidence>
<dbReference type="OrthoDB" id="9806486at2"/>
<dbReference type="InterPro" id="IPR013758">
    <property type="entry name" value="Topo_IIA_A/C_ab"/>
</dbReference>
<keyword evidence="4 7" id="KW-0799">Topoisomerase</keyword>
<dbReference type="Pfam" id="PF03989">
    <property type="entry name" value="DNA_gyraseA_C"/>
    <property type="match status" value="3"/>
</dbReference>
<keyword evidence="5 7" id="KW-0238">DNA-binding</keyword>
<comment type="similarity">
    <text evidence="2">Belongs to the type II topoisomerase GyrA/ParC subunit family.</text>
</comment>
<dbReference type="Gene3D" id="1.10.268.10">
    <property type="entry name" value="Topoisomerase, domain 3"/>
    <property type="match status" value="1"/>
</dbReference>
<comment type="catalytic activity">
    <reaction evidence="1 7">
        <text>ATP-dependent breakage, passage and rejoining of double-stranded DNA.</text>
        <dbReference type="EC" id="5.6.2.2"/>
    </reaction>
</comment>
<dbReference type="PROSITE" id="PS52040">
    <property type="entry name" value="TOPO_IIA"/>
    <property type="match status" value="1"/>
</dbReference>
<dbReference type="InterPro" id="IPR050220">
    <property type="entry name" value="Type_II_DNA_Topoisomerases"/>
</dbReference>
<keyword evidence="11" id="KW-1185">Reference proteome</keyword>
<dbReference type="CDD" id="cd00187">
    <property type="entry name" value="TOP4c"/>
    <property type="match status" value="1"/>
</dbReference>
<evidence type="ECO:0000256" key="8">
    <source>
        <dbReference type="SAM" id="Coils"/>
    </source>
</evidence>
<sequence>MPTQPTDVALHKTAQERYLNYAMSVITSRALPDVRDGLKPVQRRILYAMYANLRLTHDAKYRKSAAIVGEVMGKYHPHGDQSIYDAMVRMAQDFSLRYPLVDGHGNFGSVDGDSAAAMRYTEARMMPLASELLDEIKKQTVAFRPNYDGTVQEPVVLPAQVPNLLINGATGIAVGMATNIPPHNLGEVVDALIAMIDRPEISIDEMVGAIVKGPDFPTGGVLLNDEEELREIYHNGSGTLITRAQWEIERDGQRRYIVVTSIPYYVNKATLIEKIAEHIIQEKLPQVVDVRDESTNDVRVVMELKRGADADVAMAYLFKHTPLEDRFHVNLTCLVPSENPDVAQPARVDLKMMLRYFLDFRMEVVTRRIRFELEQLLRRIHILEGFETIFGDLDEAIRLIRASEGKADAAQKLMAHFGIDAEQTEAILETKLYRLAKLEIELIRAELAEKRAQAAKLQGLLDDEGKRWKVVRGELVAIRGAYGDVRRTLVDAPVKELEYSEEAYIIAEQCWVMVSREGRIKRQKSYTDLSTIRVREGDQMGWVLPGSTRDTVIFFTNMGRGYTMRIDDVPATSGYGDPVQASFDFDDGERVVGVVTSDKRMLRTMAPDQPSLVGDEESDEGDVQMVAISRSGQSLRFSLESYTDPSTVKGRLFMRLDKGDEVVNVENCDGSELVALASRDGRGLMFQVREISHVKGPAKGVRAIALEGKDAVLDFTLCRERLDGLEVETNRGAREIIRATKAQYAPTSRGNKGKLIIQRGHLIRSHRPPVEIVLGDDDDGDGGEEE</sequence>
<dbReference type="Proteomes" id="UP000321412">
    <property type="component" value="Unassembled WGS sequence"/>
</dbReference>
<dbReference type="SUPFAM" id="SSF56719">
    <property type="entry name" value="Type II DNA topoisomerase"/>
    <property type="match status" value="1"/>
</dbReference>
<dbReference type="InterPro" id="IPR013757">
    <property type="entry name" value="Topo_IIA_A_a_sf"/>
</dbReference>
<dbReference type="InterPro" id="IPR035516">
    <property type="entry name" value="Gyrase/topoIV_suA_C"/>
</dbReference>
<dbReference type="Gene3D" id="3.90.199.10">
    <property type="entry name" value="Topoisomerase II, domain 5"/>
    <property type="match status" value="1"/>
</dbReference>
<dbReference type="AlphaFoldDB" id="A0A5C6X3U3"/>
<protein>
    <recommendedName>
        <fullName evidence="3">DNA topoisomerase (ATP-hydrolyzing)</fullName>
        <ecNumber evidence="3">5.6.2.2</ecNumber>
    </recommendedName>
</protein>
<dbReference type="PANTHER" id="PTHR43493">
    <property type="entry name" value="DNA GYRASE/TOPOISOMERASE SUBUNIT A"/>
    <property type="match status" value="1"/>
</dbReference>
<gene>
    <name evidence="10" type="ORF">FRC98_14005</name>
</gene>
<dbReference type="EMBL" id="VOSM01000007">
    <property type="protein sequence ID" value="TXD35787.1"/>
    <property type="molecule type" value="Genomic_DNA"/>
</dbReference>
<dbReference type="InterPro" id="IPR006691">
    <property type="entry name" value="GyrA/parC_rep"/>
</dbReference>
<dbReference type="PANTHER" id="PTHR43493:SF5">
    <property type="entry name" value="DNA GYRASE SUBUNIT A, CHLOROPLASTIC_MITOCHONDRIAL"/>
    <property type="match status" value="1"/>
</dbReference>
<evidence type="ECO:0000256" key="5">
    <source>
        <dbReference type="ARBA" id="ARBA00023125"/>
    </source>
</evidence>
<dbReference type="InterPro" id="IPR013760">
    <property type="entry name" value="Topo_IIA-like_dom_sf"/>
</dbReference>
<organism evidence="10 11">
    <name type="scientific">Lujinxingia vulgaris</name>
    <dbReference type="NCBI Taxonomy" id="2600176"/>
    <lineage>
        <taxon>Bacteria</taxon>
        <taxon>Deltaproteobacteria</taxon>
        <taxon>Bradymonadales</taxon>
        <taxon>Lujinxingiaceae</taxon>
        <taxon>Lujinxingia</taxon>
    </lineage>
</organism>
<feature type="coiled-coil region" evidence="8">
    <location>
        <begin position="433"/>
        <end position="460"/>
    </location>
</feature>
<dbReference type="Gene3D" id="3.30.1360.40">
    <property type="match status" value="1"/>
</dbReference>
<dbReference type="GO" id="GO:0009330">
    <property type="term" value="C:DNA topoisomerase type II (double strand cut, ATP-hydrolyzing) complex"/>
    <property type="evidence" value="ECO:0007669"/>
    <property type="project" value="TreeGrafter"/>
</dbReference>
<evidence type="ECO:0000313" key="10">
    <source>
        <dbReference type="EMBL" id="TXD35787.1"/>
    </source>
</evidence>